<gene>
    <name evidence="1" type="ORF">AUC68_09105</name>
</gene>
<dbReference type="CDD" id="cd06664">
    <property type="entry name" value="IscU_like"/>
    <property type="match status" value="1"/>
</dbReference>
<dbReference type="Proteomes" id="UP000094501">
    <property type="component" value="Unassembled WGS sequence"/>
</dbReference>
<dbReference type="RefSeq" id="WP_069438013.1">
    <property type="nucleotide sequence ID" value="NZ_LPWG01000013.1"/>
</dbReference>
<evidence type="ECO:0000313" key="2">
    <source>
        <dbReference type="Proteomes" id="UP000094501"/>
    </source>
</evidence>
<accession>A0A1E3VYD3</accession>
<dbReference type="OrthoDB" id="7857113at2"/>
<dbReference type="SUPFAM" id="SSF82649">
    <property type="entry name" value="SufE/NifU"/>
    <property type="match status" value="1"/>
</dbReference>
<comment type="caution">
    <text evidence="1">The sequence shown here is derived from an EMBL/GenBank/DDBJ whole genome shotgun (WGS) entry which is preliminary data.</text>
</comment>
<proteinExistence type="predicted"/>
<protein>
    <submittedName>
        <fullName evidence="1">Iron-sulfur cluster assembly scaffold protein</fullName>
    </submittedName>
</protein>
<organism evidence="1 2">
    <name type="scientific">Methyloceanibacter methanicus</name>
    <dbReference type="NCBI Taxonomy" id="1774968"/>
    <lineage>
        <taxon>Bacteria</taxon>
        <taxon>Pseudomonadati</taxon>
        <taxon>Pseudomonadota</taxon>
        <taxon>Alphaproteobacteria</taxon>
        <taxon>Hyphomicrobiales</taxon>
        <taxon>Hyphomicrobiaceae</taxon>
        <taxon>Methyloceanibacter</taxon>
    </lineage>
</organism>
<reference evidence="1 2" key="1">
    <citation type="journal article" date="2016" name="Environ. Microbiol.">
        <title>New Methyloceanibacter diversity from North Sea sediments includes methanotroph containing solely the soluble methane monooxygenase.</title>
        <authorList>
            <person name="Vekeman B."/>
            <person name="Kerckhof F.M."/>
            <person name="Cremers G."/>
            <person name="de Vos P."/>
            <person name="Vandamme P."/>
            <person name="Boon N."/>
            <person name="Op den Camp H.J."/>
            <person name="Heylen K."/>
        </authorList>
    </citation>
    <scope>NUCLEOTIDE SEQUENCE [LARGE SCALE GENOMIC DNA]</scope>
    <source>
        <strain evidence="1 2">R-67174</strain>
    </source>
</reference>
<dbReference type="GO" id="GO:0016226">
    <property type="term" value="P:iron-sulfur cluster assembly"/>
    <property type="evidence" value="ECO:0007669"/>
    <property type="project" value="InterPro"/>
</dbReference>
<keyword evidence="2" id="KW-1185">Reference proteome</keyword>
<dbReference type="EMBL" id="LPWG01000013">
    <property type="protein sequence ID" value="ODR98554.1"/>
    <property type="molecule type" value="Genomic_DNA"/>
</dbReference>
<dbReference type="GO" id="GO:0051536">
    <property type="term" value="F:iron-sulfur cluster binding"/>
    <property type="evidence" value="ECO:0007669"/>
    <property type="project" value="InterPro"/>
</dbReference>
<dbReference type="InterPro" id="IPR002871">
    <property type="entry name" value="NIF_FeS_clus_asmbl_NifU_N"/>
</dbReference>
<name>A0A1E3VYD3_9HYPH</name>
<dbReference type="STRING" id="1774968.AUC68_09105"/>
<dbReference type="AlphaFoldDB" id="A0A1E3VYD3"/>
<evidence type="ECO:0000313" key="1">
    <source>
        <dbReference type="EMBL" id="ODR98554.1"/>
    </source>
</evidence>
<sequence>MTRPEDIYNDRLLALAASIPRTERLASPQATAKAHSKLCGSTVEIDLDMDGDVVTDYGQTVRACLLGQTAASIMGREIVGSTAAELRAVGAAMRAMLKQGGPPPGGRWADLALLESVRDYKARQPSTLLVFDAVEDAIAHIEEKRAMVAQRSA</sequence>
<dbReference type="Gene3D" id="3.90.1010.10">
    <property type="match status" value="1"/>
</dbReference>
<dbReference type="GO" id="GO:0005506">
    <property type="term" value="F:iron ion binding"/>
    <property type="evidence" value="ECO:0007669"/>
    <property type="project" value="InterPro"/>
</dbReference>